<gene>
    <name evidence="2" type="ordered locus">MTR_8g010270</name>
    <name evidence="3" type="ORF">MtrunA17_Chr8g0337731</name>
</gene>
<feature type="signal peptide" evidence="1">
    <location>
        <begin position="1"/>
        <end position="22"/>
    </location>
</feature>
<dbReference type="AlphaFoldDB" id="A0A072TMH1"/>
<dbReference type="Proteomes" id="UP000265566">
    <property type="component" value="Chromosome 8"/>
</dbReference>
<dbReference type="InterPro" id="IPR036574">
    <property type="entry name" value="Scorpion_toxin-like_sf"/>
</dbReference>
<dbReference type="Proteomes" id="UP000002051">
    <property type="component" value="Chromosome 8"/>
</dbReference>
<reference evidence="4" key="3">
    <citation type="submission" date="2015-04" db="UniProtKB">
        <authorList>
            <consortium name="EnsemblPlants"/>
        </authorList>
    </citation>
    <scope>IDENTIFICATION</scope>
    <source>
        <strain evidence="4">cv. Jemalong A17</strain>
    </source>
</reference>
<dbReference type="EnsemblPlants" id="KEH18048">
    <property type="protein sequence ID" value="KEH18048"/>
    <property type="gene ID" value="MTR_8g010270"/>
</dbReference>
<reference evidence="3" key="4">
    <citation type="journal article" date="2018" name="Nat. Plants">
        <title>Whole-genome landscape of Medicago truncatula symbiotic genes.</title>
        <authorList>
            <person name="Pecrix Y."/>
            <person name="Gamas P."/>
            <person name="Carrere S."/>
        </authorList>
    </citation>
    <scope>NUCLEOTIDE SEQUENCE</scope>
    <source>
        <tissue evidence="3">Leaves</tissue>
    </source>
</reference>
<protein>
    <submittedName>
        <fullName evidence="2">Defensin-like protein</fullName>
    </submittedName>
    <submittedName>
        <fullName evidence="3">Putative knottin, scorpion toxin</fullName>
    </submittedName>
</protein>
<proteinExistence type="predicted"/>
<name>A0A072TMH1_MEDTR</name>
<evidence type="ECO:0000256" key="1">
    <source>
        <dbReference type="SAM" id="SignalP"/>
    </source>
</evidence>
<dbReference type="EMBL" id="PSQE01000008">
    <property type="protein sequence ID" value="RHN38864.1"/>
    <property type="molecule type" value="Genomic_DNA"/>
</dbReference>
<accession>A0A072TMH1</accession>
<keyword evidence="1" id="KW-0732">Signal</keyword>
<evidence type="ECO:0000313" key="2">
    <source>
        <dbReference type="EMBL" id="KEH18048.1"/>
    </source>
</evidence>
<dbReference type="GO" id="GO:0006952">
    <property type="term" value="P:defense response"/>
    <property type="evidence" value="ECO:0000318"/>
    <property type="project" value="GO_Central"/>
</dbReference>
<reference evidence="2 5" key="1">
    <citation type="journal article" date="2011" name="Nature">
        <title>The Medicago genome provides insight into the evolution of rhizobial symbioses.</title>
        <authorList>
            <person name="Young N.D."/>
            <person name="Debelle F."/>
            <person name="Oldroyd G.E."/>
            <person name="Geurts R."/>
            <person name="Cannon S.B."/>
            <person name="Udvardi M.K."/>
            <person name="Benedito V.A."/>
            <person name="Mayer K.F."/>
            <person name="Gouzy J."/>
            <person name="Schoof H."/>
            <person name="Van de Peer Y."/>
            <person name="Proost S."/>
            <person name="Cook D.R."/>
            <person name="Meyers B.C."/>
            <person name="Spannagl M."/>
            <person name="Cheung F."/>
            <person name="De Mita S."/>
            <person name="Krishnakumar V."/>
            <person name="Gundlach H."/>
            <person name="Zhou S."/>
            <person name="Mudge J."/>
            <person name="Bharti A.K."/>
            <person name="Murray J.D."/>
            <person name="Naoumkina M.A."/>
            <person name="Rosen B."/>
            <person name="Silverstein K.A."/>
            <person name="Tang H."/>
            <person name="Rombauts S."/>
            <person name="Zhao P.X."/>
            <person name="Zhou P."/>
            <person name="Barbe V."/>
            <person name="Bardou P."/>
            <person name="Bechner M."/>
            <person name="Bellec A."/>
            <person name="Berger A."/>
            <person name="Berges H."/>
            <person name="Bidwell S."/>
            <person name="Bisseling T."/>
            <person name="Choisne N."/>
            <person name="Couloux A."/>
            <person name="Denny R."/>
            <person name="Deshpande S."/>
            <person name="Dai X."/>
            <person name="Doyle J.J."/>
            <person name="Dudez A.M."/>
            <person name="Farmer A.D."/>
            <person name="Fouteau S."/>
            <person name="Franken C."/>
            <person name="Gibelin C."/>
            <person name="Gish J."/>
            <person name="Goldstein S."/>
            <person name="Gonzalez A.J."/>
            <person name="Green P.J."/>
            <person name="Hallab A."/>
            <person name="Hartog M."/>
            <person name="Hua A."/>
            <person name="Humphray S.J."/>
            <person name="Jeong D.H."/>
            <person name="Jing Y."/>
            <person name="Jocker A."/>
            <person name="Kenton S.M."/>
            <person name="Kim D.J."/>
            <person name="Klee K."/>
            <person name="Lai H."/>
            <person name="Lang C."/>
            <person name="Lin S."/>
            <person name="Macmil S.L."/>
            <person name="Magdelenat G."/>
            <person name="Matthews L."/>
            <person name="McCorrison J."/>
            <person name="Monaghan E.L."/>
            <person name="Mun J.H."/>
            <person name="Najar F.Z."/>
            <person name="Nicholson C."/>
            <person name="Noirot C."/>
            <person name="O'Bleness M."/>
            <person name="Paule C.R."/>
            <person name="Poulain J."/>
            <person name="Prion F."/>
            <person name="Qin B."/>
            <person name="Qu C."/>
            <person name="Retzel E.F."/>
            <person name="Riddle C."/>
            <person name="Sallet E."/>
            <person name="Samain S."/>
            <person name="Samson N."/>
            <person name="Sanders I."/>
            <person name="Saurat O."/>
            <person name="Scarpelli C."/>
            <person name="Schiex T."/>
            <person name="Segurens B."/>
            <person name="Severin A.J."/>
            <person name="Sherrier D.J."/>
            <person name="Shi R."/>
            <person name="Sims S."/>
            <person name="Singer S.R."/>
            <person name="Sinharoy S."/>
            <person name="Sterck L."/>
            <person name="Viollet A."/>
            <person name="Wang B.B."/>
            <person name="Wang K."/>
            <person name="Wang M."/>
            <person name="Wang X."/>
            <person name="Warfsmann J."/>
            <person name="Weissenbach J."/>
            <person name="White D.D."/>
            <person name="White J.D."/>
            <person name="Wiley G.B."/>
            <person name="Wincker P."/>
            <person name="Xing Y."/>
            <person name="Yang L."/>
            <person name="Yao Z."/>
            <person name="Ying F."/>
            <person name="Zhai J."/>
            <person name="Zhou L."/>
            <person name="Zuber A."/>
            <person name="Denarie J."/>
            <person name="Dixon R.A."/>
            <person name="May G.D."/>
            <person name="Schwartz D.C."/>
            <person name="Rogers J."/>
            <person name="Quetier F."/>
            <person name="Town C.D."/>
            <person name="Roe B.A."/>
        </authorList>
    </citation>
    <scope>NUCLEOTIDE SEQUENCE [LARGE SCALE GENOMIC DNA]</scope>
    <source>
        <strain evidence="2">A17</strain>
        <strain evidence="4 5">cv. Jemalong A17</strain>
    </source>
</reference>
<dbReference type="Gramene" id="rna44835">
    <property type="protein sequence ID" value="RHN38864.1"/>
    <property type="gene ID" value="gene44835"/>
</dbReference>
<dbReference type="HOGENOM" id="CLU_199309_0_0_1"/>
<organism evidence="2 5">
    <name type="scientific">Medicago truncatula</name>
    <name type="common">Barrel medic</name>
    <name type="synonym">Medicago tribuloides</name>
    <dbReference type="NCBI Taxonomy" id="3880"/>
    <lineage>
        <taxon>Eukaryota</taxon>
        <taxon>Viridiplantae</taxon>
        <taxon>Streptophyta</taxon>
        <taxon>Embryophyta</taxon>
        <taxon>Tracheophyta</taxon>
        <taxon>Spermatophyta</taxon>
        <taxon>Magnoliopsida</taxon>
        <taxon>eudicotyledons</taxon>
        <taxon>Gunneridae</taxon>
        <taxon>Pentapetalae</taxon>
        <taxon>rosids</taxon>
        <taxon>fabids</taxon>
        <taxon>Fabales</taxon>
        <taxon>Fabaceae</taxon>
        <taxon>Papilionoideae</taxon>
        <taxon>50 kb inversion clade</taxon>
        <taxon>NPAAA clade</taxon>
        <taxon>Hologalegina</taxon>
        <taxon>IRL clade</taxon>
        <taxon>Trifolieae</taxon>
        <taxon>Medicago</taxon>
    </lineage>
</organism>
<sequence length="74" mass="7940">MERETLLGLSFFLFVLLATQEAVVQIEGCEKKSPDFVGPCVGPILSQNCDFICKHGQVALPGGSCKNGECMCVC</sequence>
<reference evidence="2 5" key="2">
    <citation type="journal article" date="2014" name="BMC Genomics">
        <title>An improved genome release (version Mt4.0) for the model legume Medicago truncatula.</title>
        <authorList>
            <person name="Tang H."/>
            <person name="Krishnakumar V."/>
            <person name="Bidwell S."/>
            <person name="Rosen B."/>
            <person name="Chan A."/>
            <person name="Zhou S."/>
            <person name="Gentzbittel L."/>
            <person name="Childs K.L."/>
            <person name="Yandell M."/>
            <person name="Gundlach H."/>
            <person name="Mayer K.F."/>
            <person name="Schwartz D.C."/>
            <person name="Town C.D."/>
        </authorList>
    </citation>
    <scope>GENOME REANNOTATION</scope>
    <source>
        <strain evidence="2">A17</strain>
        <strain evidence="4 5">cv. Jemalong A17</strain>
    </source>
</reference>
<keyword evidence="5" id="KW-1185">Reference proteome</keyword>
<evidence type="ECO:0000313" key="3">
    <source>
        <dbReference type="EMBL" id="RHN38864.1"/>
    </source>
</evidence>
<dbReference type="EMBL" id="CM001224">
    <property type="protein sequence ID" value="KEH18048.1"/>
    <property type="molecule type" value="Genomic_DNA"/>
</dbReference>
<dbReference type="Gene3D" id="3.30.30.10">
    <property type="entry name" value="Knottin, scorpion toxin-like"/>
    <property type="match status" value="1"/>
</dbReference>
<evidence type="ECO:0000313" key="4">
    <source>
        <dbReference type="EnsemblPlants" id="KEH18048"/>
    </source>
</evidence>
<feature type="chain" id="PRO_5014498835" evidence="1">
    <location>
        <begin position="23"/>
        <end position="74"/>
    </location>
</feature>
<evidence type="ECO:0000313" key="5">
    <source>
        <dbReference type="Proteomes" id="UP000002051"/>
    </source>
</evidence>